<evidence type="ECO:0000256" key="18">
    <source>
        <dbReference type="RuleBase" id="RU362033"/>
    </source>
</evidence>
<evidence type="ECO:0000256" key="7">
    <source>
        <dbReference type="ARBA" id="ARBA00022741"/>
    </source>
</evidence>
<evidence type="ECO:0000256" key="16">
    <source>
        <dbReference type="PIRSR" id="PIRSR606539-2"/>
    </source>
</evidence>
<keyword evidence="9 17" id="KW-0460">Magnesium</keyword>
<evidence type="ECO:0000256" key="10">
    <source>
        <dbReference type="ARBA" id="ARBA00022967"/>
    </source>
</evidence>
<feature type="binding site" evidence="17">
    <location>
        <position position="823"/>
    </location>
    <ligand>
        <name>Mg(2+)</name>
        <dbReference type="ChEBI" id="CHEBI:18420"/>
    </ligand>
</feature>
<dbReference type="InterPro" id="IPR032631">
    <property type="entry name" value="P-type_ATPase_N"/>
</dbReference>
<comment type="subcellular location">
    <subcellularLocation>
        <location evidence="2">Cell membrane</location>
    </subcellularLocation>
    <subcellularLocation>
        <location evidence="1 18">Membrane</location>
        <topology evidence="1 18">Multi-pass membrane protein</topology>
    </subcellularLocation>
</comment>
<keyword evidence="23" id="KW-1185">Reference proteome</keyword>
<evidence type="ECO:0000313" key="23">
    <source>
        <dbReference type="Proteomes" id="UP000829354"/>
    </source>
</evidence>
<evidence type="ECO:0000256" key="9">
    <source>
        <dbReference type="ARBA" id="ARBA00022842"/>
    </source>
</evidence>
<feature type="binding site" evidence="17">
    <location>
        <position position="448"/>
    </location>
    <ligand>
        <name>Mg(2+)</name>
        <dbReference type="ChEBI" id="CHEBI:18420"/>
    </ligand>
</feature>
<feature type="binding site" evidence="16">
    <location>
        <position position="797"/>
    </location>
    <ligand>
        <name>ATP</name>
        <dbReference type="ChEBI" id="CHEBI:30616"/>
    </ligand>
</feature>
<dbReference type="GO" id="GO:0000287">
    <property type="term" value="F:magnesium ion binding"/>
    <property type="evidence" value="ECO:0007669"/>
    <property type="project" value="UniProtKB-UniRule"/>
</dbReference>
<dbReference type="Pfam" id="PF16212">
    <property type="entry name" value="PhoLip_ATPase_C"/>
    <property type="match status" value="1"/>
</dbReference>
<feature type="binding site" evidence="16">
    <location>
        <position position="570"/>
    </location>
    <ligand>
        <name>ATP</name>
        <dbReference type="ChEBI" id="CHEBI:30616"/>
    </ligand>
</feature>
<feature type="binding site" evidence="16">
    <location>
        <position position="803"/>
    </location>
    <ligand>
        <name>ATP</name>
        <dbReference type="ChEBI" id="CHEBI:30616"/>
    </ligand>
</feature>
<feature type="binding site" evidence="16">
    <location>
        <position position="449"/>
    </location>
    <ligand>
        <name>ATP</name>
        <dbReference type="ChEBI" id="CHEBI:30616"/>
    </ligand>
</feature>
<dbReference type="InterPro" id="IPR023298">
    <property type="entry name" value="ATPase_P-typ_TM_dom_sf"/>
</dbReference>
<dbReference type="InterPro" id="IPR023214">
    <property type="entry name" value="HAD_sf"/>
</dbReference>
<feature type="transmembrane region" description="Helical" evidence="18">
    <location>
        <begin position="1026"/>
        <end position="1051"/>
    </location>
</feature>
<evidence type="ECO:0000256" key="15">
    <source>
        <dbReference type="PIRSR" id="PIRSR606539-1"/>
    </source>
</evidence>
<sequence>MASFANKENVCVSSFGARHLNDRESINREKKEKSRGKLPVFELLETKKKPKIEMPTEAAAPNNTNNRHIHLGNSTEITDPRHHHVQRYCSNRISTCKYNGFSFLPRFLYEQFRRYNNIFFLAIALLQQIPDVSPTGRYTTAVPFLIILSVSALKEIFEDVKRRRSDNKVNAFPVEILVDGNWLEKQWKDVKVGDFIRVDNDSLFPADLLLLSSSEQQGMAYIETSNLDGETNLKIKQALDVTASMTSPENLASFQAEITCEPPSRHVNEFNGNIEINGEARHFGIDQLLLRGARLKNTAWIFGAVIYTGHDSKLLMNSKRAPLKSGTIDVQTNYRIIFLFFVLVALALISAAGSEIWRGYNIPQAWYLSFLEHDPKGSFLWGVLTFFILYNNLIPISLQVTLEIVRFFQAIYINNDIEMYDVNSDSCAIARTSNLNEELGQVKYIMSDKTGTLTRNVMKFKRVSIGSHNYGNNEDDEFSDVTLLEDVERGDKHAEAIVEVLKMMAVCHTVVPENKDDGELIYQSSSPDEAALVRGAASQKVTFHTRQPQKVICNVFGTDETIEILDVIDFTSDRKRMSVIVRDQEGDIKLYTKGADTVIFERLVRGSEQSVDWCTDHLEDYASFGYRTLCFAVRKLSDGEYEQWAPEYKKAILAIENRAKLLADAAEKLEKDMVLVGATAIEDKLQEWVPETIQALMAADIRVWMLTGDKRETAINIAHSCALVHPNTELLIVDKTTYEETYQKLEQFSARSQELEKQGKEFAMVIDGKSLLHALTGEARKHFGDLALRCHAVVCCRMSPMQKAEVVEMVRKLAKHVVLAIGDGANDVAMIQAANVGIGISGEEGLQAASASDYAIPRFHFLRRLLLVHGAWNHDRSVKVILYSFYKNICLYIIELWFAIFSAWSGQTIFERWTIGMFNVIFTAWPPVVLGLFDHPVPADQIMKYPALYASFQNRAFSIGNFSLWIGMAIIHSLSLFFLTYATMEHQVVWDNGLTGGWLMLGNCAYTFVVATVCLKALLECDSWTWPVVVACIGSIGLWIVFVIIYALVFPHIGGIGADMAGMAYIMMSSWTFWLALLFIPLATLMWDLVIKSLFTIAMPTPRELAVMYTKRTTSFNGFERLASNWAANQGPTKDGAHVFASRFSLRKRIQPVDSGVGSPRHQNSEKSENSSLTSSGGGTTSSDNHRRNRKNGGKSSAEYGSTEMSTWNQNFEGAEPAFKRGGASSSRSSYTNRAFVGDQNVTRITVNDENEMPRGTSYSSNVLENMRLLTSSLRGSTTGSSRSRTASEASLALAEQTRYGFAFSQDESAAVAQTELIRNVDSTREKPTGR</sequence>
<keyword evidence="11 18" id="KW-1133">Transmembrane helix</keyword>
<dbReference type="FunFam" id="3.40.1110.10:FF:000110">
    <property type="entry name" value="Phospholipid-transporting ATPase"/>
    <property type="match status" value="1"/>
</dbReference>
<dbReference type="EC" id="7.6.2.1" evidence="18"/>
<feature type="binding site" evidence="16">
    <location>
        <position position="627"/>
    </location>
    <ligand>
        <name>ATP</name>
        <dbReference type="ChEBI" id="CHEBI:30616"/>
    </ligand>
</feature>
<feature type="binding site" evidence="16">
    <location>
        <position position="709"/>
    </location>
    <ligand>
        <name>ATP</name>
        <dbReference type="ChEBI" id="CHEBI:30616"/>
    </ligand>
</feature>
<feature type="binding site" evidence="17">
    <location>
        <position position="827"/>
    </location>
    <ligand>
        <name>Mg(2+)</name>
        <dbReference type="ChEBI" id="CHEBI:18420"/>
    </ligand>
</feature>
<dbReference type="GO" id="GO:0016887">
    <property type="term" value="F:ATP hydrolysis activity"/>
    <property type="evidence" value="ECO:0007669"/>
    <property type="project" value="InterPro"/>
</dbReference>
<comment type="cofactor">
    <cofactor evidence="17">
        <name>Mg(2+)</name>
        <dbReference type="ChEBI" id="CHEBI:18420"/>
    </cofactor>
</comment>
<dbReference type="PROSITE" id="PS00154">
    <property type="entry name" value="ATPASE_E1_E2"/>
    <property type="match status" value="1"/>
</dbReference>
<dbReference type="PANTHER" id="PTHR24092:SF150">
    <property type="entry name" value="PHOSPHOLIPID-TRANSPORTING ATPASE"/>
    <property type="match status" value="1"/>
</dbReference>
<keyword evidence="12 18" id="KW-0472">Membrane</keyword>
<evidence type="ECO:0000256" key="8">
    <source>
        <dbReference type="ARBA" id="ARBA00022840"/>
    </source>
</evidence>
<dbReference type="PANTHER" id="PTHR24092">
    <property type="entry name" value="PROBABLE PHOSPHOLIPID-TRANSPORTING ATPASE"/>
    <property type="match status" value="1"/>
</dbReference>
<comment type="catalytic activity">
    <reaction evidence="13 18">
        <text>ATP + H2O + phospholipidSide 1 = ADP + phosphate + phospholipidSide 2.</text>
        <dbReference type="EC" id="7.6.2.1"/>
    </reaction>
</comment>
<keyword evidence="4" id="KW-1003">Cell membrane</keyword>
<evidence type="ECO:0000256" key="3">
    <source>
        <dbReference type="ARBA" id="ARBA00008109"/>
    </source>
</evidence>
<feature type="binding site" evidence="16">
    <location>
        <position position="450"/>
    </location>
    <ligand>
        <name>ATP</name>
        <dbReference type="ChEBI" id="CHEBI:30616"/>
    </ligand>
</feature>
<feature type="transmembrane region" description="Helical" evidence="18">
    <location>
        <begin position="336"/>
        <end position="358"/>
    </location>
</feature>
<dbReference type="PRINTS" id="PR00119">
    <property type="entry name" value="CATATPASE"/>
</dbReference>
<dbReference type="InterPro" id="IPR032630">
    <property type="entry name" value="P_typ_ATPase_c"/>
</dbReference>
<proteinExistence type="inferred from homology"/>
<keyword evidence="5 18" id="KW-0812">Transmembrane</keyword>
<feature type="transmembrane region" description="Helical" evidence="18">
    <location>
        <begin position="378"/>
        <end position="398"/>
    </location>
</feature>
<protein>
    <recommendedName>
        <fullName evidence="18">Phospholipid-transporting ATPase</fullName>
        <ecNumber evidence="18">7.6.2.1</ecNumber>
    </recommendedName>
</protein>
<dbReference type="Gene3D" id="3.40.50.1000">
    <property type="entry name" value="HAD superfamily/HAD-like"/>
    <property type="match status" value="1"/>
</dbReference>
<dbReference type="SUPFAM" id="SSF81665">
    <property type="entry name" value="Calcium ATPase, transmembrane domain M"/>
    <property type="match status" value="1"/>
</dbReference>
<accession>A0AAE9EIP1</accession>
<keyword evidence="7 16" id="KW-0547">Nucleotide-binding</keyword>
<feature type="domain" description="P-type ATPase C-terminal" evidence="21">
    <location>
        <begin position="849"/>
        <end position="1100"/>
    </location>
</feature>
<evidence type="ECO:0000259" key="20">
    <source>
        <dbReference type="Pfam" id="PF16209"/>
    </source>
</evidence>
<feature type="binding site" evidence="16">
    <location>
        <position position="708"/>
    </location>
    <ligand>
        <name>ATP</name>
        <dbReference type="ChEBI" id="CHEBI:30616"/>
    </ligand>
</feature>
<dbReference type="GO" id="GO:0005886">
    <property type="term" value="C:plasma membrane"/>
    <property type="evidence" value="ECO:0007669"/>
    <property type="project" value="UniProtKB-SubCell"/>
</dbReference>
<dbReference type="NCBIfam" id="TIGR01652">
    <property type="entry name" value="ATPase-Plipid"/>
    <property type="match status" value="1"/>
</dbReference>
<evidence type="ECO:0000256" key="6">
    <source>
        <dbReference type="ARBA" id="ARBA00022723"/>
    </source>
</evidence>
<evidence type="ECO:0000256" key="12">
    <source>
        <dbReference type="ARBA" id="ARBA00023136"/>
    </source>
</evidence>
<keyword evidence="10 18" id="KW-1278">Translocase</keyword>
<dbReference type="SUPFAM" id="SSF81653">
    <property type="entry name" value="Calcium ATPase, transduction domain A"/>
    <property type="match status" value="1"/>
</dbReference>
<dbReference type="InterPro" id="IPR044492">
    <property type="entry name" value="P_typ_ATPase_HD_dom"/>
</dbReference>
<feature type="binding site" evidence="17">
    <location>
        <position position="450"/>
    </location>
    <ligand>
        <name>Mg(2+)</name>
        <dbReference type="ChEBI" id="CHEBI:18420"/>
    </ligand>
</feature>
<feature type="active site" description="4-aspartylphosphate intermediate" evidence="15">
    <location>
        <position position="448"/>
    </location>
</feature>
<dbReference type="SUPFAM" id="SSF56784">
    <property type="entry name" value="HAD-like"/>
    <property type="match status" value="1"/>
</dbReference>
<evidence type="ECO:0000313" key="22">
    <source>
        <dbReference type="EMBL" id="UMM21654.1"/>
    </source>
</evidence>
<feature type="domain" description="P-type ATPase N-terminal" evidence="20">
    <location>
        <begin position="77"/>
        <end position="140"/>
    </location>
</feature>
<dbReference type="InterPro" id="IPR023299">
    <property type="entry name" value="ATPase_P-typ_cyto_dom_N"/>
</dbReference>
<dbReference type="SFLD" id="SFLDF00027">
    <property type="entry name" value="p-type_atpase"/>
    <property type="match status" value="1"/>
</dbReference>
<name>A0AAE9EIP1_CAEBR</name>
<feature type="transmembrane region" description="Helical" evidence="18">
    <location>
        <begin position="913"/>
        <end position="933"/>
    </location>
</feature>
<feature type="binding site" evidence="16">
    <location>
        <position position="448"/>
    </location>
    <ligand>
        <name>ATP</name>
        <dbReference type="ChEBI" id="CHEBI:30616"/>
    </ligand>
</feature>
<dbReference type="InterPro" id="IPR008250">
    <property type="entry name" value="ATPase_P-typ_transduc_dom_A_sf"/>
</dbReference>
<dbReference type="InterPro" id="IPR001757">
    <property type="entry name" value="P_typ_ATPase"/>
</dbReference>
<dbReference type="CDD" id="cd02073">
    <property type="entry name" value="P-type_ATPase_APLT_Dnf-like"/>
    <property type="match status" value="1"/>
</dbReference>
<dbReference type="EMBL" id="CP092622">
    <property type="protein sequence ID" value="UMM21654.1"/>
    <property type="molecule type" value="Genomic_DNA"/>
</dbReference>
<dbReference type="SUPFAM" id="SSF81660">
    <property type="entry name" value="Metal cation-transporting ATPase, ATP-binding domain N"/>
    <property type="match status" value="1"/>
</dbReference>
<dbReference type="FunFam" id="3.40.50.1000:FF:000190">
    <property type="entry name" value="Phospholipid-transporting ATPase"/>
    <property type="match status" value="1"/>
</dbReference>
<feature type="binding site" evidence="16">
    <location>
        <position position="827"/>
    </location>
    <ligand>
        <name>ATP</name>
        <dbReference type="ChEBI" id="CHEBI:30616"/>
    </ligand>
</feature>
<dbReference type="Gene3D" id="2.70.150.10">
    <property type="entry name" value="Calcium-transporting ATPase, cytoplasmic transduction domain A"/>
    <property type="match status" value="1"/>
</dbReference>
<keyword evidence="8 16" id="KW-0067">ATP-binding</keyword>
<feature type="transmembrane region" description="Helical" evidence="18">
    <location>
        <begin position="1071"/>
        <end position="1091"/>
    </location>
</feature>
<evidence type="ECO:0000256" key="2">
    <source>
        <dbReference type="ARBA" id="ARBA00004236"/>
    </source>
</evidence>
<feature type="region of interest" description="Disordered" evidence="19">
    <location>
        <begin position="1151"/>
        <end position="1203"/>
    </location>
</feature>
<dbReference type="InterPro" id="IPR006539">
    <property type="entry name" value="P-type_ATPase_IV"/>
</dbReference>
<dbReference type="NCBIfam" id="TIGR01494">
    <property type="entry name" value="ATPase_P-type"/>
    <property type="match status" value="2"/>
</dbReference>
<dbReference type="GO" id="GO:0005524">
    <property type="term" value="F:ATP binding"/>
    <property type="evidence" value="ECO:0007669"/>
    <property type="project" value="UniProtKB-UniRule"/>
</dbReference>
<dbReference type="InterPro" id="IPR018303">
    <property type="entry name" value="ATPase_P-typ_P_site"/>
</dbReference>
<reference evidence="22 23" key="1">
    <citation type="submission" date="2022-04" db="EMBL/GenBank/DDBJ databases">
        <title>Chromosome-level reference genomes for two strains of Caenorhabditis briggsae: an improved platform for comparative genomics.</title>
        <authorList>
            <person name="Stevens L."/>
            <person name="Andersen E."/>
        </authorList>
    </citation>
    <scope>NUCLEOTIDE SEQUENCE [LARGE SCALE GENOMIC DNA]</scope>
    <source>
        <strain evidence="22">VX34</strain>
        <tissue evidence="22">Whole-organism</tissue>
    </source>
</reference>
<comment type="similarity">
    <text evidence="3 18">Belongs to the cation transport ATPase (P-type) (TC 3.A.3) family. Type IV subfamily.</text>
</comment>
<feature type="binding site" evidence="16">
    <location>
        <position position="593"/>
    </location>
    <ligand>
        <name>ATP</name>
        <dbReference type="ChEBI" id="CHEBI:30616"/>
    </ligand>
</feature>
<dbReference type="SFLD" id="SFLDG00002">
    <property type="entry name" value="C1.7:_P-type_atpase_like"/>
    <property type="match status" value="1"/>
</dbReference>
<dbReference type="FunFam" id="2.70.150.10:FF:000021">
    <property type="entry name" value="Phospholipid-transporting ATPase"/>
    <property type="match status" value="1"/>
</dbReference>
<feature type="binding site" evidence="16">
    <location>
        <position position="529"/>
    </location>
    <ligand>
        <name>ATP</name>
        <dbReference type="ChEBI" id="CHEBI:30616"/>
    </ligand>
</feature>
<comment type="catalytic activity">
    <reaction evidence="14">
        <text>a 1,2-diacyl-sn-glycero-3-phospho-L-serine(out) + ATP + H2O = a 1,2-diacyl-sn-glycero-3-phospho-L-serine(in) + ADP + phosphate + H(+)</text>
        <dbReference type="Rhea" id="RHEA:38567"/>
        <dbReference type="ChEBI" id="CHEBI:15377"/>
        <dbReference type="ChEBI" id="CHEBI:15378"/>
        <dbReference type="ChEBI" id="CHEBI:30616"/>
        <dbReference type="ChEBI" id="CHEBI:43474"/>
        <dbReference type="ChEBI" id="CHEBI:57262"/>
        <dbReference type="ChEBI" id="CHEBI:456216"/>
    </reaction>
    <physiologicalReaction direction="left-to-right" evidence="14">
        <dbReference type="Rhea" id="RHEA:38568"/>
    </physiologicalReaction>
</comment>
<evidence type="ECO:0000256" key="19">
    <source>
        <dbReference type="SAM" id="MobiDB-lite"/>
    </source>
</evidence>
<evidence type="ECO:0000256" key="4">
    <source>
        <dbReference type="ARBA" id="ARBA00022475"/>
    </source>
</evidence>
<gene>
    <name evidence="22" type="ORF">L5515_003244</name>
</gene>
<evidence type="ECO:0000256" key="17">
    <source>
        <dbReference type="PIRSR" id="PIRSR606539-3"/>
    </source>
</evidence>
<feature type="binding site" evidence="16">
    <location>
        <position position="826"/>
    </location>
    <ligand>
        <name>ATP</name>
        <dbReference type="ChEBI" id="CHEBI:30616"/>
    </ligand>
</feature>
<evidence type="ECO:0000256" key="14">
    <source>
        <dbReference type="ARBA" id="ARBA00051303"/>
    </source>
</evidence>
<evidence type="ECO:0000256" key="11">
    <source>
        <dbReference type="ARBA" id="ARBA00022989"/>
    </source>
</evidence>
<dbReference type="InterPro" id="IPR036412">
    <property type="entry name" value="HAD-like_sf"/>
</dbReference>
<dbReference type="Pfam" id="PF13246">
    <property type="entry name" value="Cation_ATPase"/>
    <property type="match status" value="1"/>
</dbReference>
<dbReference type="Proteomes" id="UP000829354">
    <property type="component" value="Chromosome III"/>
</dbReference>
<evidence type="ECO:0000256" key="1">
    <source>
        <dbReference type="ARBA" id="ARBA00004141"/>
    </source>
</evidence>
<dbReference type="GO" id="GO:0015914">
    <property type="term" value="P:phospholipid transport"/>
    <property type="evidence" value="ECO:0007669"/>
    <property type="project" value="InterPro"/>
</dbReference>
<dbReference type="SFLD" id="SFLDS00003">
    <property type="entry name" value="Haloacid_Dehalogenase"/>
    <property type="match status" value="1"/>
</dbReference>
<evidence type="ECO:0000256" key="13">
    <source>
        <dbReference type="ARBA" id="ARBA00034036"/>
    </source>
</evidence>
<dbReference type="GO" id="GO:0140326">
    <property type="term" value="F:ATPase-coupled intramembrane lipid transporter activity"/>
    <property type="evidence" value="ECO:0007669"/>
    <property type="project" value="UniProtKB-EC"/>
</dbReference>
<feature type="transmembrane region" description="Helical" evidence="18">
    <location>
        <begin position="962"/>
        <end position="984"/>
    </location>
</feature>
<keyword evidence="6 17" id="KW-0479">Metal-binding</keyword>
<feature type="transmembrane region" description="Helical" evidence="18">
    <location>
        <begin position="996"/>
        <end position="1019"/>
    </location>
</feature>
<evidence type="ECO:0000256" key="5">
    <source>
        <dbReference type="ARBA" id="ARBA00022692"/>
    </source>
</evidence>
<organism evidence="22 23">
    <name type="scientific">Caenorhabditis briggsae</name>
    <dbReference type="NCBI Taxonomy" id="6238"/>
    <lineage>
        <taxon>Eukaryota</taxon>
        <taxon>Metazoa</taxon>
        <taxon>Ecdysozoa</taxon>
        <taxon>Nematoda</taxon>
        <taxon>Chromadorea</taxon>
        <taxon>Rhabditida</taxon>
        <taxon>Rhabditina</taxon>
        <taxon>Rhabditomorpha</taxon>
        <taxon>Rhabditoidea</taxon>
        <taxon>Rhabditidae</taxon>
        <taxon>Peloderinae</taxon>
        <taxon>Caenorhabditis</taxon>
    </lineage>
</organism>
<dbReference type="Pfam" id="PF16209">
    <property type="entry name" value="PhoLip_ATPase_N"/>
    <property type="match status" value="1"/>
</dbReference>
<dbReference type="Gene3D" id="3.40.1110.10">
    <property type="entry name" value="Calcium-transporting ATPase, cytoplasmic domain N"/>
    <property type="match status" value="1"/>
</dbReference>
<feature type="binding site" evidence="16">
    <location>
        <position position="707"/>
    </location>
    <ligand>
        <name>ATP</name>
        <dbReference type="ChEBI" id="CHEBI:30616"/>
    </ligand>
</feature>
<evidence type="ECO:0000259" key="21">
    <source>
        <dbReference type="Pfam" id="PF16212"/>
    </source>
</evidence>
<feature type="transmembrane region" description="Helical" evidence="18">
    <location>
        <begin position="889"/>
        <end position="907"/>
    </location>
</feature>